<dbReference type="Gene3D" id="2.30.40.10">
    <property type="entry name" value="Urease, subunit C, domain 1"/>
    <property type="match status" value="1"/>
</dbReference>
<name>X1TKY1_9ZZZZ</name>
<feature type="non-terminal residue" evidence="2">
    <location>
        <position position="1"/>
    </location>
</feature>
<accession>X1TKY1</accession>
<dbReference type="SUPFAM" id="SSF51338">
    <property type="entry name" value="Composite domain of metallo-dependent hydrolases"/>
    <property type="match status" value="1"/>
</dbReference>
<feature type="domain" description="Amidohydrolase 3" evidence="1">
    <location>
        <begin position="43"/>
        <end position="133"/>
    </location>
</feature>
<dbReference type="AlphaFoldDB" id="X1TKY1"/>
<proteinExistence type="predicted"/>
<evidence type="ECO:0000313" key="2">
    <source>
        <dbReference type="EMBL" id="GAJ05934.1"/>
    </source>
</evidence>
<dbReference type="InterPro" id="IPR011059">
    <property type="entry name" value="Metal-dep_hydrolase_composite"/>
</dbReference>
<reference evidence="2" key="1">
    <citation type="journal article" date="2014" name="Front. Microbiol.">
        <title>High frequency of phylogenetically diverse reductive dehalogenase-homologous genes in deep subseafloor sedimentary metagenomes.</title>
        <authorList>
            <person name="Kawai M."/>
            <person name="Futagami T."/>
            <person name="Toyoda A."/>
            <person name="Takaki Y."/>
            <person name="Nishi S."/>
            <person name="Hori S."/>
            <person name="Arai W."/>
            <person name="Tsubouchi T."/>
            <person name="Morono Y."/>
            <person name="Uchiyama I."/>
            <person name="Ito T."/>
            <person name="Fujiyama A."/>
            <person name="Inagaki F."/>
            <person name="Takami H."/>
        </authorList>
    </citation>
    <scope>NUCLEOTIDE SEQUENCE</scope>
    <source>
        <strain evidence="2">Expedition CK06-06</strain>
    </source>
</reference>
<evidence type="ECO:0000259" key="1">
    <source>
        <dbReference type="Pfam" id="PF07969"/>
    </source>
</evidence>
<dbReference type="EMBL" id="BARW01030438">
    <property type="protein sequence ID" value="GAJ05934.1"/>
    <property type="molecule type" value="Genomic_DNA"/>
</dbReference>
<sequence>LYSNGNASAIYRCLSDEDIERIMKYPTTMHASDGSIVEMNKGVPHPRNYGTFPRVLAVYVREKGLITLEDAIRKMTSLPASRIGIRDAGIISVGKRADIVIFDPLNIKDRATWDKPHQYSEGILYVFVNGEIIMENGSITGKLPGKIIYGPGKEK</sequence>
<dbReference type="GO" id="GO:0016810">
    <property type="term" value="F:hydrolase activity, acting on carbon-nitrogen (but not peptide) bonds"/>
    <property type="evidence" value="ECO:0007669"/>
    <property type="project" value="InterPro"/>
</dbReference>
<dbReference type="Pfam" id="PF07969">
    <property type="entry name" value="Amidohydro_3"/>
    <property type="match status" value="1"/>
</dbReference>
<dbReference type="InterPro" id="IPR013108">
    <property type="entry name" value="Amidohydro_3"/>
</dbReference>
<dbReference type="SUPFAM" id="SSF51556">
    <property type="entry name" value="Metallo-dependent hydrolases"/>
    <property type="match status" value="1"/>
</dbReference>
<gene>
    <name evidence="2" type="ORF">S12H4_48665</name>
</gene>
<organism evidence="2">
    <name type="scientific">marine sediment metagenome</name>
    <dbReference type="NCBI Taxonomy" id="412755"/>
    <lineage>
        <taxon>unclassified sequences</taxon>
        <taxon>metagenomes</taxon>
        <taxon>ecological metagenomes</taxon>
    </lineage>
</organism>
<protein>
    <recommendedName>
        <fullName evidence="1">Amidohydrolase 3 domain-containing protein</fullName>
    </recommendedName>
</protein>
<dbReference type="InterPro" id="IPR032466">
    <property type="entry name" value="Metal_Hydrolase"/>
</dbReference>
<dbReference type="Gene3D" id="3.20.20.140">
    <property type="entry name" value="Metal-dependent hydrolases"/>
    <property type="match status" value="1"/>
</dbReference>
<comment type="caution">
    <text evidence="2">The sequence shown here is derived from an EMBL/GenBank/DDBJ whole genome shotgun (WGS) entry which is preliminary data.</text>
</comment>